<name>A0A8X8H335_9RHOB</name>
<dbReference type="EMBL" id="WHUT02000007">
    <property type="protein sequence ID" value="NUB45317.1"/>
    <property type="molecule type" value="Genomic_DNA"/>
</dbReference>
<keyword evidence="3" id="KW-1185">Reference proteome</keyword>
<evidence type="ECO:0000313" key="2">
    <source>
        <dbReference type="EMBL" id="NUB45317.1"/>
    </source>
</evidence>
<feature type="chain" id="PRO_5036454702" evidence="1">
    <location>
        <begin position="30"/>
        <end position="143"/>
    </location>
</feature>
<reference evidence="2" key="1">
    <citation type="submission" date="2020-05" db="EMBL/GenBank/DDBJ databases">
        <title>Fertoebacter nigrum gen. nov., sp. nov., a new member of the family Rhodobacteraceae.</title>
        <authorList>
            <person name="Szuroczki S."/>
            <person name="Abbaszade G."/>
            <person name="Buni D."/>
            <person name="Schumann P."/>
            <person name="Toth E."/>
        </authorList>
    </citation>
    <scope>NUCLEOTIDE SEQUENCE</scope>
    <source>
        <strain evidence="2">RG-N-1a</strain>
    </source>
</reference>
<dbReference type="AlphaFoldDB" id="A0A8X8H335"/>
<gene>
    <name evidence="2" type="ORF">GEU84_013040</name>
</gene>
<dbReference type="RefSeq" id="WP_152826745.1">
    <property type="nucleotide sequence ID" value="NZ_WHUT02000007.1"/>
</dbReference>
<evidence type="ECO:0000313" key="3">
    <source>
        <dbReference type="Proteomes" id="UP000484076"/>
    </source>
</evidence>
<evidence type="ECO:0000256" key="1">
    <source>
        <dbReference type="SAM" id="SignalP"/>
    </source>
</evidence>
<comment type="caution">
    <text evidence="2">The sequence shown here is derived from an EMBL/GenBank/DDBJ whole genome shotgun (WGS) entry which is preliminary data.</text>
</comment>
<proteinExistence type="predicted"/>
<dbReference type="Proteomes" id="UP000484076">
    <property type="component" value="Unassembled WGS sequence"/>
</dbReference>
<organism evidence="2 3">
    <name type="scientific">Fertoeibacter niger</name>
    <dbReference type="NCBI Taxonomy" id="2656921"/>
    <lineage>
        <taxon>Bacteria</taxon>
        <taxon>Pseudomonadati</taxon>
        <taxon>Pseudomonadota</taxon>
        <taxon>Alphaproteobacteria</taxon>
        <taxon>Rhodobacterales</taxon>
        <taxon>Paracoccaceae</taxon>
        <taxon>Fertoeibacter</taxon>
    </lineage>
</organism>
<sequence>MQRNVNFLRMGVLGAAATAVLAATLPVSAALWPATPAPDTDAVNLAVYDTMPRVGAAQLPTDPFCDRPDVVAISLTEDYAEEITLSAMNDDGTRFDFWASDLSGTWTVTYTRADGSACVVGSGTGWSDGAAPADFLQQAGVAL</sequence>
<accession>A0A8X8H335</accession>
<keyword evidence="1" id="KW-0732">Signal</keyword>
<protein>
    <submittedName>
        <fullName evidence="2">Uncharacterized protein</fullName>
    </submittedName>
</protein>
<feature type="signal peptide" evidence="1">
    <location>
        <begin position="1"/>
        <end position="29"/>
    </location>
</feature>